<feature type="transmembrane region" description="Helical" evidence="1">
    <location>
        <begin position="72"/>
        <end position="98"/>
    </location>
</feature>
<name>A0A3L9ZXJ5_9BACT</name>
<evidence type="ECO:0000313" key="2">
    <source>
        <dbReference type="EMBL" id="RMA77433.1"/>
    </source>
</evidence>
<evidence type="ECO:0000313" key="3">
    <source>
        <dbReference type="Proteomes" id="UP000267246"/>
    </source>
</evidence>
<dbReference type="AlphaFoldDB" id="A0A3L9ZXJ5"/>
<keyword evidence="1" id="KW-0812">Transmembrane</keyword>
<organism evidence="2 3">
    <name type="scientific">Metamycoplasma subdolum</name>
    <dbReference type="NCBI Taxonomy" id="92407"/>
    <lineage>
        <taxon>Bacteria</taxon>
        <taxon>Bacillati</taxon>
        <taxon>Mycoplasmatota</taxon>
        <taxon>Mycoplasmoidales</taxon>
        <taxon>Metamycoplasmataceae</taxon>
        <taxon>Metamycoplasma</taxon>
    </lineage>
</organism>
<protein>
    <submittedName>
        <fullName evidence="2">Uncharacterized protein</fullName>
    </submittedName>
</protein>
<proteinExistence type="predicted"/>
<dbReference type="Proteomes" id="UP000267246">
    <property type="component" value="Unassembled WGS sequence"/>
</dbReference>
<reference evidence="2 3" key="1">
    <citation type="submission" date="2018-10" db="EMBL/GenBank/DDBJ databases">
        <title>Genomic Encyclopedia of Archaeal and Bacterial Type Strains, Phase II (KMG-II): from individual species to whole genera.</title>
        <authorList>
            <person name="Goeker M."/>
        </authorList>
    </citation>
    <scope>NUCLEOTIDE SEQUENCE [LARGE SCALE GENOMIC DNA]</scope>
    <source>
        <strain evidence="2 3">ATCC 29870</strain>
    </source>
</reference>
<keyword evidence="1" id="KW-0472">Membrane</keyword>
<evidence type="ECO:0000256" key="1">
    <source>
        <dbReference type="SAM" id="Phobius"/>
    </source>
</evidence>
<feature type="transmembrane region" description="Helical" evidence="1">
    <location>
        <begin position="12"/>
        <end position="34"/>
    </location>
</feature>
<keyword evidence="3" id="KW-1185">Reference proteome</keyword>
<dbReference type="EMBL" id="REFI01000011">
    <property type="protein sequence ID" value="RMA77433.1"/>
    <property type="molecule type" value="Genomic_DNA"/>
</dbReference>
<dbReference type="RefSeq" id="WP_121940983.1">
    <property type="nucleotide sequence ID" value="NZ_CP137846.1"/>
</dbReference>
<sequence length="177" mass="20011">MQIWKINKKSRTIGTIIESILIGILAILFVILAVKTSDVLTVLTSENKALINFLKLFKTSNDVEGLEEARNLAHILAIIASSALFGSLIYDITMYVIFLSTKDIELNPNSNSFQIVNNVSTKTIEYSQIKDVKVKFGSVVISLYNKFRKIKLPMEKKEKFVEELLKLKNINSIQQIS</sequence>
<comment type="caution">
    <text evidence="2">The sequence shown here is derived from an EMBL/GenBank/DDBJ whole genome shotgun (WGS) entry which is preliminary data.</text>
</comment>
<accession>A0A3L9ZXJ5</accession>
<keyword evidence="1" id="KW-1133">Transmembrane helix</keyword>
<gene>
    <name evidence="2" type="ORF">JN00_0543</name>
</gene>